<accession>A0AA86UTN8</accession>
<dbReference type="SUPFAM" id="SSF109993">
    <property type="entry name" value="VPS9 domain"/>
    <property type="match status" value="1"/>
</dbReference>
<evidence type="ECO:0000313" key="4">
    <source>
        <dbReference type="Proteomes" id="UP001642409"/>
    </source>
</evidence>
<evidence type="ECO:0000313" key="3">
    <source>
        <dbReference type="EMBL" id="CAL6059514.1"/>
    </source>
</evidence>
<dbReference type="SMART" id="SM00167">
    <property type="entry name" value="VPS9"/>
    <property type="match status" value="1"/>
</dbReference>
<organism evidence="2">
    <name type="scientific">Hexamita inflata</name>
    <dbReference type="NCBI Taxonomy" id="28002"/>
    <lineage>
        <taxon>Eukaryota</taxon>
        <taxon>Metamonada</taxon>
        <taxon>Diplomonadida</taxon>
        <taxon>Hexamitidae</taxon>
        <taxon>Hexamitinae</taxon>
        <taxon>Hexamita</taxon>
    </lineage>
</organism>
<evidence type="ECO:0000313" key="2">
    <source>
        <dbReference type="EMBL" id="CAI9964452.1"/>
    </source>
</evidence>
<dbReference type="InterPro" id="IPR045046">
    <property type="entry name" value="Vps9-like"/>
</dbReference>
<dbReference type="Proteomes" id="UP001642409">
    <property type="component" value="Unassembled WGS sequence"/>
</dbReference>
<dbReference type="GO" id="GO:0005085">
    <property type="term" value="F:guanyl-nucleotide exchange factor activity"/>
    <property type="evidence" value="ECO:0007669"/>
    <property type="project" value="InterPro"/>
</dbReference>
<dbReference type="GO" id="GO:0016192">
    <property type="term" value="P:vesicle-mediated transport"/>
    <property type="evidence" value="ECO:0007669"/>
    <property type="project" value="InterPro"/>
</dbReference>
<sequence length="562" mass="65746">MTTKQVDQLLQVLMPYPIIMQIEQLREKRTHSQVQVKLTHRAVQFSSSSITLSVQYPSIFAMHIESQDEFTLIIQDPEIQNNKKIQSQLIQVRSPLAPHLLNSIQYRQNIFQIWSRRLRYGVIKEALKYPLMLCQLNSNRSIFGQLSLNQLLQLSDLMKEQPYRCPDQYYGHFTPESLLDRFEGWKPEWPWKSNQSSESEQTIQFAPTLQQMNAVKSDLTLNAPDLNAPETFETYYDRSRKLRNKLQLMTGQTEQMRLKAAADQAQLSSPKLFQRQQNIQRWFNPLSAKYETFQEACFDLRDQLDPIRNTVLRDNKKLLQSLQLVKEVEQDNLELLDPVSLHDVASLSVEQNIFGSVFPKLWRRAKKEFKENDLNIKKACQFFRNEDNINQLIEYRGIDVLEQYLEIPVKYRDPCRYNLCVEEMKQLDQPLNMHPRQFLNALLETVICIQITVNTQTPTGLEQQRKMIENHQKSYNVSFGADDMLPIFIYVLIQADLKHAATASAIMEFCCDPSMLNDEYGYYLTCFQSAIDFVVRRYNDVTLLNESTGNTTTHEINPPATE</sequence>
<dbReference type="InterPro" id="IPR003123">
    <property type="entry name" value="VPS9"/>
</dbReference>
<comment type="caution">
    <text evidence="2">The sequence shown here is derived from an EMBL/GenBank/DDBJ whole genome shotgun (WGS) entry which is preliminary data.</text>
</comment>
<reference evidence="3 4" key="2">
    <citation type="submission" date="2024-07" db="EMBL/GenBank/DDBJ databases">
        <authorList>
            <person name="Akdeniz Z."/>
        </authorList>
    </citation>
    <scope>NUCLEOTIDE SEQUENCE [LARGE SCALE GENOMIC DNA]</scope>
</reference>
<dbReference type="Gene3D" id="1.20.1050.80">
    <property type="entry name" value="VPS9 domain"/>
    <property type="match status" value="1"/>
</dbReference>
<dbReference type="InterPro" id="IPR037191">
    <property type="entry name" value="VPS9_dom_sf"/>
</dbReference>
<dbReference type="EMBL" id="CATOUU010000977">
    <property type="protein sequence ID" value="CAI9964452.1"/>
    <property type="molecule type" value="Genomic_DNA"/>
</dbReference>
<dbReference type="GO" id="GO:0030139">
    <property type="term" value="C:endocytic vesicle"/>
    <property type="evidence" value="ECO:0007669"/>
    <property type="project" value="TreeGrafter"/>
</dbReference>
<dbReference type="Pfam" id="PF02204">
    <property type="entry name" value="VPS9"/>
    <property type="match status" value="1"/>
</dbReference>
<dbReference type="GO" id="GO:0005829">
    <property type="term" value="C:cytosol"/>
    <property type="evidence" value="ECO:0007669"/>
    <property type="project" value="TreeGrafter"/>
</dbReference>
<dbReference type="EMBL" id="CAXDID020000226">
    <property type="protein sequence ID" value="CAL6059514.1"/>
    <property type="molecule type" value="Genomic_DNA"/>
</dbReference>
<protein>
    <submittedName>
        <fullName evidence="2">Vacuolar sorting protein</fullName>
    </submittedName>
    <submittedName>
        <fullName evidence="3">Vacuolar_sorting protein</fullName>
    </submittedName>
</protein>
<reference evidence="2" key="1">
    <citation type="submission" date="2023-06" db="EMBL/GenBank/DDBJ databases">
        <authorList>
            <person name="Kurt Z."/>
        </authorList>
    </citation>
    <scope>NUCLEOTIDE SEQUENCE</scope>
</reference>
<dbReference type="PANTHER" id="PTHR23101:SF25">
    <property type="entry name" value="GTPASE-ACTIVATING PROTEIN AND VPS9 DOMAIN-CONTAINING PROTEIN 1"/>
    <property type="match status" value="1"/>
</dbReference>
<name>A0AA86UTN8_9EUKA</name>
<dbReference type="GO" id="GO:0031267">
    <property type="term" value="F:small GTPase binding"/>
    <property type="evidence" value="ECO:0007669"/>
    <property type="project" value="TreeGrafter"/>
</dbReference>
<dbReference type="PROSITE" id="PS51205">
    <property type="entry name" value="VPS9"/>
    <property type="match status" value="1"/>
</dbReference>
<keyword evidence="4" id="KW-1185">Reference proteome</keyword>
<gene>
    <name evidence="3" type="ORF">HINF_LOCUS48780</name>
    <name evidence="2" type="ORF">HINF_LOCUS52097</name>
</gene>
<feature type="domain" description="VPS9" evidence="1">
    <location>
        <begin position="383"/>
        <end position="543"/>
    </location>
</feature>
<evidence type="ECO:0000259" key="1">
    <source>
        <dbReference type="PROSITE" id="PS51205"/>
    </source>
</evidence>
<dbReference type="PANTHER" id="PTHR23101">
    <property type="entry name" value="RAB GDP/GTP EXCHANGE FACTOR"/>
    <property type="match status" value="1"/>
</dbReference>
<dbReference type="AlphaFoldDB" id="A0AA86UTN8"/>
<proteinExistence type="predicted"/>